<dbReference type="InParanoid" id="A0A6P8IZS5"/>
<dbReference type="OrthoDB" id="5979519at2759"/>
<organism evidence="1 2">
    <name type="scientific">Actinia tenebrosa</name>
    <name type="common">Australian red waratah sea anemone</name>
    <dbReference type="NCBI Taxonomy" id="6105"/>
    <lineage>
        <taxon>Eukaryota</taxon>
        <taxon>Metazoa</taxon>
        <taxon>Cnidaria</taxon>
        <taxon>Anthozoa</taxon>
        <taxon>Hexacorallia</taxon>
        <taxon>Actiniaria</taxon>
        <taxon>Actiniidae</taxon>
        <taxon>Actinia</taxon>
    </lineage>
</organism>
<accession>A0A6P8IZS5</accession>
<name>A0A6P8IZS5_ACTTE</name>
<dbReference type="KEGG" id="aten:116307060"/>
<dbReference type="RefSeq" id="XP_031573061.1">
    <property type="nucleotide sequence ID" value="XM_031717201.1"/>
</dbReference>
<sequence length="621" mass="69947">MHIKGRCIQRRCVLLAILVMGQQFNFVFANQVLDLKEGMRKRTGKLNDDWELFEQEPNHKYKRLNQDLESKNQKSLNSGKEIVKESKRGIHAVLFGASIATSLINLGLDIILKVKGCCVFYKSICRDTKEYNGRSRALARQMNAINLEWRRVRLLRDWIKASNDKNAEIWIEVKRIGDLQDQIVKTLDPGIIKEFNIKVDNIRKQVKAGNQSVINMSYQEFDNLFQSSFTTVGDTALRLAGITGLIGTKIAAFGFKHYKLAKITKTLRTSYGSKLLKAGPGAKKFFGFSKAGMNMHLKQTSRSMYKATFTGSRAARFMKGAGSVMSVVSIAMDIYSIIKKIRACKKVRDRARNGVREVRLAQARAGVLASQLHSYKIQLNNRGVIFIKKQLASQDLHTILASIRDLCLGASKQSSDLRSAAPAISKFLARIKRASNAEITILQKQLVSALKKVTIFLDCYLNKLKMEKYVQKYCELGSDSIGNLYNRANGLFDFNSVSCRTKDGFPYTDLNNVKERIAAKAKEKGFLTDCVLNSKAKKQKACELNGDGFNPKQIASKMSLQEYQVNHFLKTCPEQPITPSILTQICTYRQFCAPESRIASLTRISQARLLNIPCPCPELLN</sequence>
<gene>
    <name evidence="2" type="primary">LOC116307060</name>
</gene>
<evidence type="ECO:0000313" key="2">
    <source>
        <dbReference type="RefSeq" id="XP_031573061.1"/>
    </source>
</evidence>
<evidence type="ECO:0000313" key="1">
    <source>
        <dbReference type="Proteomes" id="UP000515163"/>
    </source>
</evidence>
<proteinExistence type="predicted"/>
<keyword evidence="1" id="KW-1185">Reference proteome</keyword>
<dbReference type="Proteomes" id="UP000515163">
    <property type="component" value="Unplaced"/>
</dbReference>
<reference evidence="2" key="1">
    <citation type="submission" date="2025-08" db="UniProtKB">
        <authorList>
            <consortium name="RefSeq"/>
        </authorList>
    </citation>
    <scope>IDENTIFICATION</scope>
    <source>
        <tissue evidence="2">Tentacle</tissue>
    </source>
</reference>
<protein>
    <submittedName>
        <fullName evidence="2">Uncharacterized protein LOC116307060</fullName>
    </submittedName>
</protein>
<dbReference type="AlphaFoldDB" id="A0A6P8IZS5"/>
<dbReference type="GeneID" id="116307060"/>